<proteinExistence type="predicted"/>
<accession>A0ABY5VY66</accession>
<dbReference type="Proteomes" id="UP001059617">
    <property type="component" value="Chromosome"/>
</dbReference>
<evidence type="ECO:0000313" key="1">
    <source>
        <dbReference type="EMBL" id="UWP80711.1"/>
    </source>
</evidence>
<gene>
    <name evidence="1" type="ORF">Dfulv_37010</name>
</gene>
<keyword evidence="2" id="KW-1185">Reference proteome</keyword>
<organism evidence="1 2">
    <name type="scientific">Dactylosporangium fulvum</name>
    <dbReference type="NCBI Taxonomy" id="53359"/>
    <lineage>
        <taxon>Bacteria</taxon>
        <taxon>Bacillati</taxon>
        <taxon>Actinomycetota</taxon>
        <taxon>Actinomycetes</taxon>
        <taxon>Micromonosporales</taxon>
        <taxon>Micromonosporaceae</taxon>
        <taxon>Dactylosporangium</taxon>
    </lineage>
</organism>
<protein>
    <submittedName>
        <fullName evidence="1">Uncharacterized protein</fullName>
    </submittedName>
</protein>
<evidence type="ECO:0000313" key="2">
    <source>
        <dbReference type="Proteomes" id="UP001059617"/>
    </source>
</evidence>
<dbReference type="RefSeq" id="WP_259858468.1">
    <property type="nucleotide sequence ID" value="NZ_BAAAST010000101.1"/>
</dbReference>
<dbReference type="EMBL" id="CP073720">
    <property type="protein sequence ID" value="UWP80711.1"/>
    <property type="molecule type" value="Genomic_DNA"/>
</dbReference>
<reference evidence="1" key="1">
    <citation type="submission" date="2021-04" db="EMBL/GenBank/DDBJ databases">
        <authorList>
            <person name="Hartkoorn R.C."/>
            <person name="Beaudoing E."/>
            <person name="Hot D."/>
        </authorList>
    </citation>
    <scope>NUCLEOTIDE SEQUENCE</scope>
    <source>
        <strain evidence="1">NRRL B-16292</strain>
    </source>
</reference>
<sequence length="46" mass="5330">MSEPERVRRIDQGDDTRVKRLLAELYKTGILGEVELAWCKIDGRGR</sequence>
<name>A0ABY5VY66_9ACTN</name>
<reference evidence="1" key="2">
    <citation type="submission" date="2022-09" db="EMBL/GenBank/DDBJ databases">
        <title>Biosynthetic gene clusters of Dactylosporangioum fulvum.</title>
        <authorList>
            <person name="Caradec T."/>
        </authorList>
    </citation>
    <scope>NUCLEOTIDE SEQUENCE</scope>
    <source>
        <strain evidence="1">NRRL B-16292</strain>
    </source>
</reference>